<accession>A0A1M7CR71</accession>
<sequence length="71" mass="8200">AKMQRDYDRIVSSPVAKMQRQLQQAANGPAVKALRNHQRMVQGMSSTILETQRTYERMVHLKSIRLPSSKF</sequence>
<name>A0A1M7CR71_9ACTN</name>
<dbReference type="RefSeq" id="WP_159450242.1">
    <property type="nucleotide sequence ID" value="NZ_FRBI01000005.1"/>
</dbReference>
<dbReference type="EMBL" id="FRBI01000005">
    <property type="protein sequence ID" value="SHL69705.1"/>
    <property type="molecule type" value="Genomic_DNA"/>
</dbReference>
<dbReference type="Proteomes" id="UP000184111">
    <property type="component" value="Unassembled WGS sequence"/>
</dbReference>
<protein>
    <submittedName>
        <fullName evidence="1">Uncharacterized protein</fullName>
    </submittedName>
</protein>
<evidence type="ECO:0000313" key="1">
    <source>
        <dbReference type="EMBL" id="SHL69705.1"/>
    </source>
</evidence>
<evidence type="ECO:0000313" key="2">
    <source>
        <dbReference type="Proteomes" id="UP000184111"/>
    </source>
</evidence>
<feature type="non-terminal residue" evidence="1">
    <location>
        <position position="1"/>
    </location>
</feature>
<dbReference type="AlphaFoldDB" id="A0A1M7CR71"/>
<gene>
    <name evidence="1" type="ORF">SAMN05216499_105323</name>
</gene>
<reference evidence="1 2" key="1">
    <citation type="submission" date="2016-11" db="EMBL/GenBank/DDBJ databases">
        <authorList>
            <person name="Jaros S."/>
            <person name="Januszkiewicz K."/>
            <person name="Wedrychowicz H."/>
        </authorList>
    </citation>
    <scope>NUCLEOTIDE SEQUENCE [LARGE SCALE GENOMIC DNA]</scope>
    <source>
        <strain evidence="1 2">CGMCC 4.2025</strain>
    </source>
</reference>
<proteinExistence type="predicted"/>
<organism evidence="1 2">
    <name type="scientific">Actinacidiphila paucisporea</name>
    <dbReference type="NCBI Taxonomy" id="310782"/>
    <lineage>
        <taxon>Bacteria</taxon>
        <taxon>Bacillati</taxon>
        <taxon>Actinomycetota</taxon>
        <taxon>Actinomycetes</taxon>
        <taxon>Kitasatosporales</taxon>
        <taxon>Streptomycetaceae</taxon>
        <taxon>Actinacidiphila</taxon>
    </lineage>
</organism>
<keyword evidence="2" id="KW-1185">Reference proteome</keyword>